<dbReference type="Pfam" id="PF00561">
    <property type="entry name" value="Abhydrolase_1"/>
    <property type="match status" value="1"/>
</dbReference>
<keyword evidence="3 6" id="KW-0442">Lipid degradation</keyword>
<evidence type="ECO:0000256" key="2">
    <source>
        <dbReference type="ARBA" id="ARBA00022729"/>
    </source>
</evidence>
<evidence type="ECO:0000256" key="5">
    <source>
        <dbReference type="ARBA" id="ARBA00023180"/>
    </source>
</evidence>
<sequence>MKLLLFIVFIQISFAYGLRGKRCKEYEEYNLITTCEDNPDVFSDTSAIIDRHGFPVENHTVYTKDGYILNVYRIPNPSGQPVFLQHGAAASSEWWVYTGNNSLAFRLARKGYDVWLGNTRGNYNSDERNHKTDKQYWNYTIDDMGNYDLPAVFDTIIKETNKRGEIIYVGHSQGTTEAMIYSITHRDEAKRNLKGLILICPVAKMNSTNKLLINFVKILDVLQIDHTGSSNNLLTAILQNFGSLMKNLANLSNYIYGPTNLYTAEYMPIFFRYLMSSESTLPLKQFAQMASSGKFEAYNHGLGSPKVYDLSMINVPVHLIAGKNDALANLTDVMIVHEEIKNSKLTVMQGYNHMNFFFSKNIDDFYDEFDIAINNLK</sequence>
<keyword evidence="6" id="KW-0378">Hydrolase</keyword>
<gene>
    <name evidence="10" type="primary">LOC108563796</name>
</gene>
<reference evidence="10" key="1">
    <citation type="submission" date="2025-08" db="UniProtKB">
        <authorList>
            <consortium name="RefSeq"/>
        </authorList>
    </citation>
    <scope>IDENTIFICATION</scope>
    <source>
        <tissue evidence="10">Whole Larva</tissue>
    </source>
</reference>
<dbReference type="PIRSF" id="PIRSF000862">
    <property type="entry name" value="Steryl_ester_lip"/>
    <property type="match status" value="1"/>
</dbReference>
<evidence type="ECO:0000313" key="9">
    <source>
        <dbReference type="Proteomes" id="UP000695000"/>
    </source>
</evidence>
<feature type="signal peptide" evidence="7">
    <location>
        <begin position="1"/>
        <end position="17"/>
    </location>
</feature>
<evidence type="ECO:0000313" key="10">
    <source>
        <dbReference type="RefSeq" id="XP_017778066.1"/>
    </source>
</evidence>
<evidence type="ECO:0000256" key="3">
    <source>
        <dbReference type="ARBA" id="ARBA00022963"/>
    </source>
</evidence>
<dbReference type="RefSeq" id="XP_017778066.1">
    <property type="nucleotide sequence ID" value="XM_017922577.1"/>
</dbReference>
<keyword evidence="9" id="KW-1185">Reference proteome</keyword>
<evidence type="ECO:0000256" key="4">
    <source>
        <dbReference type="ARBA" id="ARBA00023098"/>
    </source>
</evidence>
<feature type="domain" description="AB hydrolase-1" evidence="8">
    <location>
        <begin position="81"/>
        <end position="358"/>
    </location>
</feature>
<dbReference type="InterPro" id="IPR025483">
    <property type="entry name" value="Lipase_euk"/>
</dbReference>
<dbReference type="GeneID" id="108563796"/>
<comment type="similarity">
    <text evidence="1 6">Belongs to the AB hydrolase superfamily. Lipase family.</text>
</comment>
<feature type="chain" id="PRO_5045349655" description="Lipase" evidence="7">
    <location>
        <begin position="18"/>
        <end position="377"/>
    </location>
</feature>
<keyword evidence="5" id="KW-0325">Glycoprotein</keyword>
<dbReference type="InterPro" id="IPR000073">
    <property type="entry name" value="AB_hydrolase_1"/>
</dbReference>
<accession>A0ABM1MU16</accession>
<dbReference type="Proteomes" id="UP000695000">
    <property type="component" value="Unplaced"/>
</dbReference>
<keyword evidence="2 7" id="KW-0732">Signal</keyword>
<evidence type="ECO:0000259" key="8">
    <source>
        <dbReference type="Pfam" id="PF00561"/>
    </source>
</evidence>
<evidence type="ECO:0000256" key="7">
    <source>
        <dbReference type="SAM" id="SignalP"/>
    </source>
</evidence>
<dbReference type="InterPro" id="IPR029058">
    <property type="entry name" value="AB_hydrolase_fold"/>
</dbReference>
<protein>
    <recommendedName>
        <fullName evidence="6">Lipase</fullName>
    </recommendedName>
</protein>
<dbReference type="SUPFAM" id="SSF53474">
    <property type="entry name" value="alpha/beta-Hydrolases"/>
    <property type="match status" value="1"/>
</dbReference>
<evidence type="ECO:0000256" key="6">
    <source>
        <dbReference type="PIRNR" id="PIRNR000862"/>
    </source>
</evidence>
<evidence type="ECO:0000256" key="1">
    <source>
        <dbReference type="ARBA" id="ARBA00010701"/>
    </source>
</evidence>
<keyword evidence="4" id="KW-0443">Lipid metabolism</keyword>
<dbReference type="PANTHER" id="PTHR11005">
    <property type="entry name" value="LYSOSOMAL ACID LIPASE-RELATED"/>
    <property type="match status" value="1"/>
</dbReference>
<dbReference type="Gene3D" id="3.40.50.1820">
    <property type="entry name" value="alpha/beta hydrolase"/>
    <property type="match status" value="1"/>
</dbReference>
<proteinExistence type="inferred from homology"/>
<name>A0ABM1MU16_NICVS</name>
<organism evidence="9 10">
    <name type="scientific">Nicrophorus vespilloides</name>
    <name type="common">Boreal carrion beetle</name>
    <dbReference type="NCBI Taxonomy" id="110193"/>
    <lineage>
        <taxon>Eukaryota</taxon>
        <taxon>Metazoa</taxon>
        <taxon>Ecdysozoa</taxon>
        <taxon>Arthropoda</taxon>
        <taxon>Hexapoda</taxon>
        <taxon>Insecta</taxon>
        <taxon>Pterygota</taxon>
        <taxon>Neoptera</taxon>
        <taxon>Endopterygota</taxon>
        <taxon>Coleoptera</taxon>
        <taxon>Polyphaga</taxon>
        <taxon>Staphyliniformia</taxon>
        <taxon>Silphidae</taxon>
        <taxon>Nicrophorinae</taxon>
        <taxon>Nicrophorus</taxon>
    </lineage>
</organism>